<sequence>MSLTDSTYNSISGLMVGLGIATLPVIDGEALFGATLGAWLVTTTRANFKAWQRIGSWLLSAGVGYLFAPVAQPLAPFLTAGVTAFLCALLVIPISIKLMQWIDGAGLGDILRHLRGRGQ</sequence>
<dbReference type="Pfam" id="PF16931">
    <property type="entry name" value="Phage_holin_8"/>
    <property type="match status" value="1"/>
</dbReference>
<dbReference type="Proteomes" id="UP000033588">
    <property type="component" value="Unassembled WGS sequence"/>
</dbReference>
<feature type="transmembrane region" description="Helical" evidence="1">
    <location>
        <begin position="77"/>
        <end position="96"/>
    </location>
</feature>
<gene>
    <name evidence="2" type="ORF">VC35_16210</name>
</gene>
<accession>A0A0F4TK36</accession>
<keyword evidence="1" id="KW-1133">Transmembrane helix</keyword>
<dbReference type="AlphaFoldDB" id="A0A0F4TK36"/>
<keyword evidence="1" id="KW-0472">Membrane</keyword>
<evidence type="ECO:0000313" key="3">
    <source>
        <dbReference type="Proteomes" id="UP000033588"/>
    </source>
</evidence>
<evidence type="ECO:0000256" key="1">
    <source>
        <dbReference type="SAM" id="Phobius"/>
    </source>
</evidence>
<feature type="transmembrane region" description="Helical" evidence="1">
    <location>
        <begin position="54"/>
        <end position="71"/>
    </location>
</feature>
<evidence type="ECO:0000313" key="2">
    <source>
        <dbReference type="EMBL" id="KJZ44793.1"/>
    </source>
</evidence>
<feature type="transmembrane region" description="Helical" evidence="1">
    <location>
        <begin position="20"/>
        <end position="42"/>
    </location>
</feature>
<dbReference type="PATRIC" id="fig|294.132.peg.2408"/>
<dbReference type="InterPro" id="IPR032637">
    <property type="entry name" value="Phage_holin-like"/>
</dbReference>
<comment type="caution">
    <text evidence="2">The sequence shown here is derived from an EMBL/GenBank/DDBJ whole genome shotgun (WGS) entry which is preliminary data.</text>
</comment>
<keyword evidence="1" id="KW-0812">Transmembrane</keyword>
<dbReference type="RefSeq" id="WP_046041489.1">
    <property type="nucleotide sequence ID" value="NZ_LACC01000020.1"/>
</dbReference>
<protein>
    <submittedName>
        <fullName evidence="2">Phage-related membrane protein</fullName>
    </submittedName>
</protein>
<reference evidence="2 3" key="1">
    <citation type="submission" date="2015-03" db="EMBL/GenBank/DDBJ databases">
        <title>Comparative genomics of Pseudomonas insights into diversity of traits involved in vanlence and defense.</title>
        <authorList>
            <person name="Qin Y."/>
        </authorList>
    </citation>
    <scope>NUCLEOTIDE SEQUENCE [LARGE SCALE GENOMIC DNA]</scope>
    <source>
        <strain evidence="2 3">C8</strain>
    </source>
</reference>
<organism evidence="2 3">
    <name type="scientific">Pseudomonas fluorescens</name>
    <dbReference type="NCBI Taxonomy" id="294"/>
    <lineage>
        <taxon>Bacteria</taxon>
        <taxon>Pseudomonadati</taxon>
        <taxon>Pseudomonadota</taxon>
        <taxon>Gammaproteobacteria</taxon>
        <taxon>Pseudomonadales</taxon>
        <taxon>Pseudomonadaceae</taxon>
        <taxon>Pseudomonas</taxon>
    </lineage>
</organism>
<proteinExistence type="predicted"/>
<name>A0A0F4TK36_PSEFL</name>
<dbReference type="OrthoDB" id="6694073at2"/>
<dbReference type="EMBL" id="LACC01000020">
    <property type="protein sequence ID" value="KJZ44793.1"/>
    <property type="molecule type" value="Genomic_DNA"/>
</dbReference>